<keyword evidence="5" id="KW-0325">Glycoprotein</keyword>
<keyword evidence="9" id="KW-1185">Reference proteome</keyword>
<comment type="caution">
    <text evidence="8">The sequence shown here is derived from an EMBL/GenBank/DDBJ whole genome shotgun (WGS) entry which is preliminary data.</text>
</comment>
<dbReference type="EMBL" id="JANIEX010000149">
    <property type="protein sequence ID" value="KAJ3572274.1"/>
    <property type="molecule type" value="Genomic_DNA"/>
</dbReference>
<dbReference type="GO" id="GO:0070008">
    <property type="term" value="F:serine-type exopeptidase activity"/>
    <property type="evidence" value="ECO:0007669"/>
    <property type="project" value="InterPro"/>
</dbReference>
<accession>A0AAD5W3F3</accession>
<dbReference type="GO" id="GO:0008239">
    <property type="term" value="F:dipeptidyl-peptidase activity"/>
    <property type="evidence" value="ECO:0007669"/>
    <property type="project" value="TreeGrafter"/>
</dbReference>
<feature type="signal peptide" evidence="7">
    <location>
        <begin position="1"/>
        <end position="19"/>
    </location>
</feature>
<dbReference type="SUPFAM" id="SSF53474">
    <property type="entry name" value="alpha/beta-Hydrolases"/>
    <property type="match status" value="1"/>
</dbReference>
<evidence type="ECO:0000313" key="9">
    <source>
        <dbReference type="Proteomes" id="UP001213000"/>
    </source>
</evidence>
<evidence type="ECO:0000256" key="1">
    <source>
        <dbReference type="ARBA" id="ARBA00011079"/>
    </source>
</evidence>
<dbReference type="AlphaFoldDB" id="A0AAD5W3F3"/>
<evidence type="ECO:0000256" key="5">
    <source>
        <dbReference type="ARBA" id="ARBA00023180"/>
    </source>
</evidence>
<dbReference type="Proteomes" id="UP001213000">
    <property type="component" value="Unassembled WGS sequence"/>
</dbReference>
<evidence type="ECO:0000313" key="8">
    <source>
        <dbReference type="EMBL" id="KAJ3572274.1"/>
    </source>
</evidence>
<name>A0AAD5W3F3_9AGAR</name>
<dbReference type="InterPro" id="IPR008758">
    <property type="entry name" value="Peptidase_S28"/>
</dbReference>
<dbReference type="InterPro" id="IPR029058">
    <property type="entry name" value="AB_hydrolase_fold"/>
</dbReference>
<feature type="region of interest" description="Disordered" evidence="6">
    <location>
        <begin position="544"/>
        <end position="583"/>
    </location>
</feature>
<sequence>MFRIVVLLASLLFADAARAITADGRPHGNFFKPPGVPRIEADPNQGPVVSRNGTQLPPYNTTFFFDQLIDHNNPSLGTFKQRFWHTWEFYEPGGPIILMTPGEINANGYADGYLSNRTINGQIAQQQNGSAIVLEHRFYGLSNPIDNLKSESLKLHTLQQAIDDLEYFAKNVVLPQPNGDQVTPDKAPWVLVGGSYSGALTSWTMVNKPGLFAAGYASSGVVEAILDFWQYFEPEREHMPQNCSADVQAVIAHIDQVFSGKNTTAIQAIKENFGLGDMTHLDDVAGALRNNLWDWQSLQPTSGPKTTFYAFCDALEVKNGVSAPAKGWGLDHALQAWGNFWTQGGYLKRRKRYFILSTSPLINSSISKVCGDTSAEECLGSYDPTQAYYTDTSIDNNNRSWFWIVCNFVGYLQEGAPAGHPSLVTRLVQPAYDLRQCQFMFPDAFPEPPKVDIRGTNTKYKGWDVRIKNIFFANGMRDPWRDATISAEGLNVASTPEQPIHVGDGFHCSDLSTASSLVDPTILAVQKAALQSMATWLAAWKPTAAGNGGRQPAPGPAGSIPQGRPAAAPVKPLSAWNKGAGTA</sequence>
<dbReference type="Gene3D" id="3.40.50.1820">
    <property type="entry name" value="alpha/beta hydrolase"/>
    <property type="match status" value="2"/>
</dbReference>
<gene>
    <name evidence="8" type="ORF">NP233_g3196</name>
</gene>
<evidence type="ECO:0000256" key="4">
    <source>
        <dbReference type="ARBA" id="ARBA00022801"/>
    </source>
</evidence>
<reference evidence="8" key="1">
    <citation type="submission" date="2022-07" db="EMBL/GenBank/DDBJ databases">
        <title>Genome Sequence of Leucocoprinus birnbaumii.</title>
        <authorList>
            <person name="Buettner E."/>
        </authorList>
    </citation>
    <scope>NUCLEOTIDE SEQUENCE</scope>
    <source>
        <strain evidence="8">VT141</strain>
    </source>
</reference>
<keyword evidence="3 7" id="KW-0732">Signal</keyword>
<dbReference type="PANTHER" id="PTHR11010:SF23">
    <property type="entry name" value="SERINE PEPTIDASE"/>
    <property type="match status" value="1"/>
</dbReference>
<evidence type="ECO:0000256" key="6">
    <source>
        <dbReference type="SAM" id="MobiDB-lite"/>
    </source>
</evidence>
<evidence type="ECO:0000256" key="7">
    <source>
        <dbReference type="SAM" id="SignalP"/>
    </source>
</evidence>
<organism evidence="8 9">
    <name type="scientific">Leucocoprinus birnbaumii</name>
    <dbReference type="NCBI Taxonomy" id="56174"/>
    <lineage>
        <taxon>Eukaryota</taxon>
        <taxon>Fungi</taxon>
        <taxon>Dikarya</taxon>
        <taxon>Basidiomycota</taxon>
        <taxon>Agaricomycotina</taxon>
        <taxon>Agaricomycetes</taxon>
        <taxon>Agaricomycetidae</taxon>
        <taxon>Agaricales</taxon>
        <taxon>Agaricineae</taxon>
        <taxon>Agaricaceae</taxon>
        <taxon>Leucocoprinus</taxon>
    </lineage>
</organism>
<feature type="chain" id="PRO_5042209905" evidence="7">
    <location>
        <begin position="20"/>
        <end position="583"/>
    </location>
</feature>
<keyword evidence="4" id="KW-0378">Hydrolase</keyword>
<dbReference type="GO" id="GO:0006508">
    <property type="term" value="P:proteolysis"/>
    <property type="evidence" value="ECO:0007669"/>
    <property type="project" value="UniProtKB-KW"/>
</dbReference>
<evidence type="ECO:0000256" key="2">
    <source>
        <dbReference type="ARBA" id="ARBA00022670"/>
    </source>
</evidence>
<evidence type="ECO:0000256" key="3">
    <source>
        <dbReference type="ARBA" id="ARBA00022729"/>
    </source>
</evidence>
<proteinExistence type="inferred from homology"/>
<keyword evidence="2" id="KW-0645">Protease</keyword>
<comment type="similarity">
    <text evidence="1">Belongs to the peptidase S28 family.</text>
</comment>
<protein>
    <submittedName>
        <fullName evidence="8">Uncharacterized protein</fullName>
    </submittedName>
</protein>
<dbReference type="PANTHER" id="PTHR11010">
    <property type="entry name" value="PROTEASE S28 PRO-X CARBOXYPEPTIDASE-RELATED"/>
    <property type="match status" value="1"/>
</dbReference>
<dbReference type="Pfam" id="PF05577">
    <property type="entry name" value="Peptidase_S28"/>
    <property type="match status" value="2"/>
</dbReference>